<reference evidence="1" key="2">
    <citation type="submission" date="2020-05" db="UniProtKB">
        <authorList>
            <consortium name="EnsemblMetazoa"/>
        </authorList>
    </citation>
    <scope>IDENTIFICATION</scope>
    <source>
        <strain evidence="1">IAEA</strain>
    </source>
</reference>
<accession>A0A1B0A7A2</accession>
<keyword evidence="2" id="KW-1185">Reference proteome</keyword>
<proteinExistence type="predicted"/>
<evidence type="ECO:0000313" key="1">
    <source>
        <dbReference type="EnsemblMetazoa" id="GPAI036483-PA"/>
    </source>
</evidence>
<dbReference type="EnsemblMetazoa" id="GPAI036483-RA">
    <property type="protein sequence ID" value="GPAI036483-PA"/>
    <property type="gene ID" value="GPAI036483"/>
</dbReference>
<organism evidence="1 2">
    <name type="scientific">Glossina pallidipes</name>
    <name type="common">Tsetse fly</name>
    <dbReference type="NCBI Taxonomy" id="7398"/>
    <lineage>
        <taxon>Eukaryota</taxon>
        <taxon>Metazoa</taxon>
        <taxon>Ecdysozoa</taxon>
        <taxon>Arthropoda</taxon>
        <taxon>Hexapoda</taxon>
        <taxon>Insecta</taxon>
        <taxon>Pterygota</taxon>
        <taxon>Neoptera</taxon>
        <taxon>Endopterygota</taxon>
        <taxon>Diptera</taxon>
        <taxon>Brachycera</taxon>
        <taxon>Muscomorpha</taxon>
        <taxon>Hippoboscoidea</taxon>
        <taxon>Glossinidae</taxon>
        <taxon>Glossina</taxon>
    </lineage>
</organism>
<protein>
    <submittedName>
        <fullName evidence="1">Uncharacterized protein</fullName>
    </submittedName>
</protein>
<evidence type="ECO:0000313" key="2">
    <source>
        <dbReference type="Proteomes" id="UP000092445"/>
    </source>
</evidence>
<name>A0A1B0A7A2_GLOPL</name>
<dbReference type="Proteomes" id="UP000092445">
    <property type="component" value="Unassembled WGS sequence"/>
</dbReference>
<dbReference type="AlphaFoldDB" id="A0A1B0A7A2"/>
<dbReference type="VEuPathDB" id="VectorBase:GPAI036483"/>
<sequence length="124" mass="14133">MRESSCSSCDYTLSNFNTIMYNNASHNNAWYLSRFGIATSLTFRKVDVTVFTSEKLGTLQISPASLISSLSSPITQHNSYYRICGIKLRGIDWLDWFITHCTALMQITKHAGKELNMKTDYVEM</sequence>
<reference evidence="2" key="1">
    <citation type="submission" date="2014-03" db="EMBL/GenBank/DDBJ databases">
        <authorList>
            <person name="Aksoy S."/>
            <person name="Warren W."/>
            <person name="Wilson R.K."/>
        </authorList>
    </citation>
    <scope>NUCLEOTIDE SEQUENCE [LARGE SCALE GENOMIC DNA]</scope>
    <source>
        <strain evidence="2">IAEA</strain>
    </source>
</reference>